<dbReference type="Proteomes" id="UP001216907">
    <property type="component" value="Unassembled WGS sequence"/>
</dbReference>
<organism evidence="2 3">
    <name type="scientific">Paludisphaera mucosa</name>
    <dbReference type="NCBI Taxonomy" id="3030827"/>
    <lineage>
        <taxon>Bacteria</taxon>
        <taxon>Pseudomonadati</taxon>
        <taxon>Planctomycetota</taxon>
        <taxon>Planctomycetia</taxon>
        <taxon>Isosphaerales</taxon>
        <taxon>Isosphaeraceae</taxon>
        <taxon>Paludisphaera</taxon>
    </lineage>
</organism>
<proteinExistence type="predicted"/>
<dbReference type="Pfam" id="PF09861">
    <property type="entry name" value="Lar_N"/>
    <property type="match status" value="1"/>
</dbReference>
<reference evidence="2 3" key="1">
    <citation type="submission" date="2023-03" db="EMBL/GenBank/DDBJ databases">
        <title>Paludisphaera mucosa sp. nov. a novel planctomycete from northern fen.</title>
        <authorList>
            <person name="Ivanova A."/>
        </authorList>
    </citation>
    <scope>NUCLEOTIDE SEQUENCE [LARGE SCALE GENOMIC DNA]</scope>
    <source>
        <strain evidence="2 3">Pla2</strain>
    </source>
</reference>
<dbReference type="Gene3D" id="3.40.50.11440">
    <property type="match status" value="1"/>
</dbReference>
<sequence>MNLPPIARVRQSYSQPRVEDVPGTVRRLIHESRIRERVPAGGTIAVGVGSRGIKGIGLMARAAVDALKELGYRPFIVAAMGSHGGATPDGQRELLAGYDVTTESMGVPVKTEMDTVVLGTNPVGLPIYFDKNAYEADGIVLLNRVKPHSDFHATYESGIVKMMTIGLGKRDGATQVHKLGLRGLQEVLPAVGRFLVANTKFALGLAILENARDETAEIVPLEPENLFELEPGLVHRARELMGRLPFDQIDLLVVGELGKNYSGAGMDPNVIGRLMIETQADFPRPVVTRLVVLDVSDESHGNIVGVGFADLTTERLVAKVDQEAFRINVLTSCCLERARIPITLATDREVIEKALETCWRIDPAEARIVVIPNSLETDELWISRPLEQEVVANPALKRETDYLPMPIDAEGRLDQVGLFPHSVQGRRAARAAQA</sequence>
<evidence type="ECO:0000259" key="1">
    <source>
        <dbReference type="Pfam" id="PF09861"/>
    </source>
</evidence>
<keyword evidence="3" id="KW-1185">Reference proteome</keyword>
<gene>
    <name evidence="2" type="ORF">PZE19_24355</name>
</gene>
<protein>
    <submittedName>
        <fullName evidence="2">Lactate racemase domain-containing protein</fullName>
    </submittedName>
</protein>
<dbReference type="InterPro" id="IPR018657">
    <property type="entry name" value="LarA-like_N"/>
</dbReference>
<accession>A0ABT6FH49</accession>
<dbReference type="EMBL" id="JARRAG010000002">
    <property type="protein sequence ID" value="MDG3006916.1"/>
    <property type="molecule type" value="Genomic_DNA"/>
</dbReference>
<dbReference type="RefSeq" id="WP_277863207.1">
    <property type="nucleotide sequence ID" value="NZ_JARRAG010000002.1"/>
</dbReference>
<evidence type="ECO:0000313" key="2">
    <source>
        <dbReference type="EMBL" id="MDG3006916.1"/>
    </source>
</evidence>
<name>A0ABT6FH49_9BACT</name>
<comment type="caution">
    <text evidence="2">The sequence shown here is derived from an EMBL/GenBank/DDBJ whole genome shotgun (WGS) entry which is preliminary data.</text>
</comment>
<feature type="domain" description="LarA-like N-terminal" evidence="1">
    <location>
        <begin position="57"/>
        <end position="179"/>
    </location>
</feature>
<evidence type="ECO:0000313" key="3">
    <source>
        <dbReference type="Proteomes" id="UP001216907"/>
    </source>
</evidence>